<gene>
    <name evidence="1" type="ORF">SI8410_10014265</name>
</gene>
<dbReference type="AlphaFoldDB" id="A0A7I8L0L1"/>
<reference evidence="1" key="1">
    <citation type="submission" date="2020-02" db="EMBL/GenBank/DDBJ databases">
        <authorList>
            <person name="Scholz U."/>
            <person name="Mascher M."/>
            <person name="Fiebig A."/>
        </authorList>
    </citation>
    <scope>NUCLEOTIDE SEQUENCE</scope>
</reference>
<dbReference type="Proteomes" id="UP000663760">
    <property type="component" value="Chromosome 10"/>
</dbReference>
<protein>
    <submittedName>
        <fullName evidence="1">Uncharacterized protein</fullName>
    </submittedName>
</protein>
<evidence type="ECO:0000313" key="1">
    <source>
        <dbReference type="EMBL" id="CAA7403587.1"/>
    </source>
</evidence>
<evidence type="ECO:0000313" key="2">
    <source>
        <dbReference type="Proteomes" id="UP000663760"/>
    </source>
</evidence>
<organism evidence="1 2">
    <name type="scientific">Spirodela intermedia</name>
    <name type="common">Intermediate duckweed</name>
    <dbReference type="NCBI Taxonomy" id="51605"/>
    <lineage>
        <taxon>Eukaryota</taxon>
        <taxon>Viridiplantae</taxon>
        <taxon>Streptophyta</taxon>
        <taxon>Embryophyta</taxon>
        <taxon>Tracheophyta</taxon>
        <taxon>Spermatophyta</taxon>
        <taxon>Magnoliopsida</taxon>
        <taxon>Liliopsida</taxon>
        <taxon>Araceae</taxon>
        <taxon>Lemnoideae</taxon>
        <taxon>Spirodela</taxon>
    </lineage>
</organism>
<name>A0A7I8L0L1_SPIIN</name>
<accession>A0A7I8L0L1</accession>
<keyword evidence="2" id="KW-1185">Reference proteome</keyword>
<dbReference type="EMBL" id="LR746273">
    <property type="protein sequence ID" value="CAA7403587.1"/>
    <property type="molecule type" value="Genomic_DNA"/>
</dbReference>
<sequence length="32" mass="3939">MEKLSFSSWKIKIILKEFTLRSYTWALKDMPF</sequence>
<proteinExistence type="predicted"/>